<gene>
    <name evidence="3" type="ORF">BC349_03950</name>
</gene>
<comment type="similarity">
    <text evidence="1">Belongs to the CapA family.</text>
</comment>
<dbReference type="Gene3D" id="3.60.21.10">
    <property type="match status" value="1"/>
</dbReference>
<dbReference type="SMART" id="SM00854">
    <property type="entry name" value="PGA_cap"/>
    <property type="match status" value="1"/>
</dbReference>
<accession>A0ABR7M524</accession>
<organism evidence="3 4">
    <name type="scientific">Flavihumibacter stibioxidans</name>
    <dbReference type="NCBI Taxonomy" id="1834163"/>
    <lineage>
        <taxon>Bacteria</taxon>
        <taxon>Pseudomonadati</taxon>
        <taxon>Bacteroidota</taxon>
        <taxon>Chitinophagia</taxon>
        <taxon>Chitinophagales</taxon>
        <taxon>Chitinophagaceae</taxon>
        <taxon>Flavihumibacter</taxon>
    </lineage>
</organism>
<dbReference type="PANTHER" id="PTHR33393">
    <property type="entry name" value="POLYGLUTAMINE SYNTHESIS ACCESSORY PROTEIN RV0574C-RELATED"/>
    <property type="match status" value="1"/>
</dbReference>
<dbReference type="InterPro" id="IPR029052">
    <property type="entry name" value="Metallo-depent_PP-like"/>
</dbReference>
<comment type="caution">
    <text evidence="3">The sequence shown here is derived from an EMBL/GenBank/DDBJ whole genome shotgun (WGS) entry which is preliminary data.</text>
</comment>
<sequence>MNGHHIKIGLAGDVMLGRGVHTAISENGSLYPWGNLLPVLKTSDINIVNLENAFTHYNRKAPKTFNFKATPDKVDTLLGAEISLVNLANNHVLDFGKEGLIETLSTLKEAGIAYAGAGLNRAEAIRPRVLVKNSLAVGVVGFTDNEPDWKAGEAEPGTNYIDISSGVDRKFAVKSIADLYRHSDIVIVSIHWGPNMNLYPEPGFISFAHEMIDAGADIIHGHSAHNFQGIELYKGKLILYDTGDFVDDYAVHENYRNDHSFYFQVTAARHLIQKLALVPVLIRDCQVNLATGKDREWCLDRIQLLSERFGTRFGKSAELIIS</sequence>
<dbReference type="Proteomes" id="UP000765802">
    <property type="component" value="Unassembled WGS sequence"/>
</dbReference>
<proteinExistence type="inferred from homology"/>
<dbReference type="InterPro" id="IPR052169">
    <property type="entry name" value="CW_Biosynth-Accessory"/>
</dbReference>
<dbReference type="SUPFAM" id="SSF56300">
    <property type="entry name" value="Metallo-dependent phosphatases"/>
    <property type="match status" value="1"/>
</dbReference>
<keyword evidence="4" id="KW-1185">Reference proteome</keyword>
<reference evidence="3 4" key="1">
    <citation type="submission" date="2016-07" db="EMBL/GenBank/DDBJ databases">
        <title>Genome analysis of Flavihumibacter stibioxidans YS-17.</title>
        <authorList>
            <person name="Shi K."/>
            <person name="Han Y."/>
            <person name="Wang G."/>
        </authorList>
    </citation>
    <scope>NUCLEOTIDE SEQUENCE [LARGE SCALE GENOMIC DNA]</scope>
    <source>
        <strain evidence="3 4">YS-17</strain>
    </source>
</reference>
<evidence type="ECO:0000259" key="2">
    <source>
        <dbReference type="SMART" id="SM00854"/>
    </source>
</evidence>
<evidence type="ECO:0000313" key="4">
    <source>
        <dbReference type="Proteomes" id="UP000765802"/>
    </source>
</evidence>
<evidence type="ECO:0000313" key="3">
    <source>
        <dbReference type="EMBL" id="MBC6490108.1"/>
    </source>
</evidence>
<protein>
    <recommendedName>
        <fullName evidence="2">Capsule synthesis protein CapA domain-containing protein</fullName>
    </recommendedName>
</protein>
<feature type="domain" description="Capsule synthesis protein CapA" evidence="2">
    <location>
        <begin position="7"/>
        <end position="249"/>
    </location>
</feature>
<dbReference type="CDD" id="cd07381">
    <property type="entry name" value="MPP_CapA"/>
    <property type="match status" value="1"/>
</dbReference>
<dbReference type="InterPro" id="IPR019079">
    <property type="entry name" value="Capsule_synth_CapA"/>
</dbReference>
<name>A0ABR7M524_9BACT</name>
<dbReference type="EMBL" id="MBUA01000001">
    <property type="protein sequence ID" value="MBC6490108.1"/>
    <property type="molecule type" value="Genomic_DNA"/>
</dbReference>
<dbReference type="RefSeq" id="WP_187255433.1">
    <property type="nucleotide sequence ID" value="NZ_JBHULF010000006.1"/>
</dbReference>
<dbReference type="PANTHER" id="PTHR33393:SF11">
    <property type="entry name" value="POLYGLUTAMINE SYNTHESIS ACCESSORY PROTEIN RV0574C-RELATED"/>
    <property type="match status" value="1"/>
</dbReference>
<evidence type="ECO:0000256" key="1">
    <source>
        <dbReference type="ARBA" id="ARBA00005662"/>
    </source>
</evidence>
<dbReference type="Pfam" id="PF09587">
    <property type="entry name" value="PGA_cap"/>
    <property type="match status" value="1"/>
</dbReference>